<name>A0AAV3SYN0_9EURY</name>
<gene>
    <name evidence="2" type="ORF">GCM10009019_05280</name>
</gene>
<comment type="caution">
    <text evidence="2">The sequence shown here is derived from an EMBL/GenBank/DDBJ whole genome shotgun (WGS) entry which is preliminary data.</text>
</comment>
<keyword evidence="1" id="KW-0812">Transmembrane</keyword>
<evidence type="ECO:0000256" key="1">
    <source>
        <dbReference type="SAM" id="Phobius"/>
    </source>
</evidence>
<evidence type="ECO:0000313" key="3">
    <source>
        <dbReference type="Proteomes" id="UP001500194"/>
    </source>
</evidence>
<evidence type="ECO:0000313" key="2">
    <source>
        <dbReference type="EMBL" id="GAA0645938.1"/>
    </source>
</evidence>
<feature type="transmembrane region" description="Helical" evidence="1">
    <location>
        <begin position="20"/>
        <end position="43"/>
    </location>
</feature>
<proteinExistence type="predicted"/>
<accession>A0AAV3SYN0</accession>
<dbReference type="EMBL" id="BAAADU010000002">
    <property type="protein sequence ID" value="GAA0645938.1"/>
    <property type="molecule type" value="Genomic_DNA"/>
</dbReference>
<protein>
    <recommendedName>
        <fullName evidence="4">Cox cluster protein</fullName>
    </recommendedName>
</protein>
<dbReference type="RefSeq" id="WP_227261759.1">
    <property type="nucleotide sequence ID" value="NZ_BAAADU010000002.1"/>
</dbReference>
<evidence type="ECO:0008006" key="4">
    <source>
        <dbReference type="Google" id="ProtNLM"/>
    </source>
</evidence>
<dbReference type="AlphaFoldDB" id="A0AAV3SYN0"/>
<organism evidence="2 3">
    <name type="scientific">Salarchaeum japonicum</name>
    <dbReference type="NCBI Taxonomy" id="555573"/>
    <lineage>
        <taxon>Archaea</taxon>
        <taxon>Methanobacteriati</taxon>
        <taxon>Methanobacteriota</taxon>
        <taxon>Stenosarchaea group</taxon>
        <taxon>Halobacteria</taxon>
        <taxon>Halobacteriales</taxon>
        <taxon>Halobacteriaceae</taxon>
    </lineage>
</organism>
<keyword evidence="3" id="KW-1185">Reference proteome</keyword>
<dbReference type="InterPro" id="IPR058283">
    <property type="entry name" value="DUF7977"/>
</dbReference>
<reference evidence="2 3" key="1">
    <citation type="journal article" date="2019" name="Int. J. Syst. Evol. Microbiol.">
        <title>The Global Catalogue of Microorganisms (GCM) 10K type strain sequencing project: providing services to taxonomists for standard genome sequencing and annotation.</title>
        <authorList>
            <consortium name="The Broad Institute Genomics Platform"/>
            <consortium name="The Broad Institute Genome Sequencing Center for Infectious Disease"/>
            <person name="Wu L."/>
            <person name="Ma J."/>
        </authorList>
    </citation>
    <scope>NUCLEOTIDE SEQUENCE [LARGE SCALE GENOMIC DNA]</scope>
    <source>
        <strain evidence="2 3">JCM 16327</strain>
    </source>
</reference>
<dbReference type="Pfam" id="PF25932">
    <property type="entry name" value="DUF7977"/>
    <property type="match status" value="1"/>
</dbReference>
<keyword evidence="1" id="KW-1133">Transmembrane helix</keyword>
<feature type="transmembrane region" description="Helical" evidence="1">
    <location>
        <begin position="55"/>
        <end position="74"/>
    </location>
</feature>
<dbReference type="Proteomes" id="UP001500194">
    <property type="component" value="Unassembled WGS sequence"/>
</dbReference>
<sequence length="76" mass="8184">MAHEPQEAQAEQPLTDRQSWAIIAVLVVSLLVIPALILLGGTLSPLGLTWMDTLVALPMIPAVLFALVGVWTAVRR</sequence>
<dbReference type="GeneID" id="68572355"/>
<keyword evidence="1" id="KW-0472">Membrane</keyword>